<organism evidence="2 3">
    <name type="scientific">Aphis craccivora</name>
    <name type="common">Cowpea aphid</name>
    <dbReference type="NCBI Taxonomy" id="307492"/>
    <lineage>
        <taxon>Eukaryota</taxon>
        <taxon>Metazoa</taxon>
        <taxon>Ecdysozoa</taxon>
        <taxon>Arthropoda</taxon>
        <taxon>Hexapoda</taxon>
        <taxon>Insecta</taxon>
        <taxon>Pterygota</taxon>
        <taxon>Neoptera</taxon>
        <taxon>Paraneoptera</taxon>
        <taxon>Hemiptera</taxon>
        <taxon>Sternorrhyncha</taxon>
        <taxon>Aphidomorpha</taxon>
        <taxon>Aphidoidea</taxon>
        <taxon>Aphididae</taxon>
        <taxon>Aphidini</taxon>
        <taxon>Aphis</taxon>
        <taxon>Aphis</taxon>
    </lineage>
</organism>
<dbReference type="Proteomes" id="UP000478052">
    <property type="component" value="Unassembled WGS sequence"/>
</dbReference>
<sequence length="296" mass="33795">MYDARVGPDAAPCLLTATAVRCTAAAVARGHTRTQKYTHTRVRRRTVVKHAIVQRRRSVASGSARPPRHGFGWRPPPLRRDRRRGAAYIVHVVHFILRSSVAQRPTVGGDDDDDARRYAIGKQSVRCLRARRVSPPHRSPCVFTRRSLRPCRAIRPRSVQFVIVFSIFTQRNVTWYLLDRRPPLPSRSHHVYNTRRFVQVLEDRTRSVFDMDTRFLPFPNHVNALSGTTLRRPFFYCPSATITRYTWDPIAATAATATRQRGYDDDGFLKHATIGALCGAHRPNPQRSNLTGSVYF</sequence>
<keyword evidence="3" id="KW-1185">Reference proteome</keyword>
<proteinExistence type="predicted"/>
<evidence type="ECO:0000256" key="1">
    <source>
        <dbReference type="SAM" id="MobiDB-lite"/>
    </source>
</evidence>
<reference evidence="2 3" key="1">
    <citation type="submission" date="2019-08" db="EMBL/GenBank/DDBJ databases">
        <title>Whole genome of Aphis craccivora.</title>
        <authorList>
            <person name="Voronova N.V."/>
            <person name="Shulinski R.S."/>
            <person name="Bandarenka Y.V."/>
            <person name="Zhorov D.G."/>
            <person name="Warner D."/>
        </authorList>
    </citation>
    <scope>NUCLEOTIDE SEQUENCE [LARGE SCALE GENOMIC DNA]</scope>
    <source>
        <strain evidence="2">180601</strain>
        <tissue evidence="2">Whole Body</tissue>
    </source>
</reference>
<comment type="caution">
    <text evidence="2">The sequence shown here is derived from an EMBL/GenBank/DDBJ whole genome shotgun (WGS) entry which is preliminary data.</text>
</comment>
<dbReference type="GO" id="GO:0000428">
    <property type="term" value="C:DNA-directed RNA polymerase complex"/>
    <property type="evidence" value="ECO:0007669"/>
    <property type="project" value="UniProtKB-KW"/>
</dbReference>
<dbReference type="EMBL" id="VUJU01002510">
    <property type="protein sequence ID" value="KAF0761029.1"/>
    <property type="molecule type" value="Genomic_DNA"/>
</dbReference>
<protein>
    <submittedName>
        <fullName evidence="2">DNA-directed RNA polymerases I, II, and III subunit RPABC3 isoform X1</fullName>
    </submittedName>
</protein>
<name>A0A6G0YTI7_APHCR</name>
<evidence type="ECO:0000313" key="3">
    <source>
        <dbReference type="Proteomes" id="UP000478052"/>
    </source>
</evidence>
<accession>A0A6G0YTI7</accession>
<evidence type="ECO:0000313" key="2">
    <source>
        <dbReference type="EMBL" id="KAF0761029.1"/>
    </source>
</evidence>
<keyword evidence="2" id="KW-0804">Transcription</keyword>
<gene>
    <name evidence="2" type="ORF">FWK35_00014543</name>
</gene>
<feature type="region of interest" description="Disordered" evidence="1">
    <location>
        <begin position="56"/>
        <end position="77"/>
    </location>
</feature>
<dbReference type="OrthoDB" id="10592616at2759"/>
<keyword evidence="2" id="KW-0240">DNA-directed RNA polymerase</keyword>
<dbReference type="AlphaFoldDB" id="A0A6G0YTI7"/>